<keyword evidence="5" id="KW-0999">Mitochondrion inner membrane</keyword>
<evidence type="ECO:0000256" key="4">
    <source>
        <dbReference type="ARBA" id="ARBA00022691"/>
    </source>
</evidence>
<keyword evidence="5" id="KW-0479">Metal-binding</keyword>
<dbReference type="GO" id="GO:0046872">
    <property type="term" value="F:metal ion binding"/>
    <property type="evidence" value="ECO:0007669"/>
    <property type="project" value="UniProtKB-KW"/>
</dbReference>
<name>A0A0R3X731_HYDTA</name>
<accession>A0A0R3X731</accession>
<dbReference type="Pfam" id="PF13489">
    <property type="entry name" value="Methyltransf_23"/>
    <property type="match status" value="1"/>
</dbReference>
<keyword evidence="2 5" id="KW-0808">Transferase</keyword>
<dbReference type="GO" id="GO:0061542">
    <property type="term" value="F:3-demethylubiquinol 3-O-methyltransferase activity"/>
    <property type="evidence" value="ECO:0007669"/>
    <property type="project" value="UniProtKB-UniRule"/>
</dbReference>
<keyword evidence="3 5" id="KW-0831">Ubiquinone biosynthesis</keyword>
<dbReference type="NCBIfam" id="TIGR01983">
    <property type="entry name" value="UbiG"/>
    <property type="match status" value="1"/>
</dbReference>
<dbReference type="GO" id="GO:0032259">
    <property type="term" value="P:methylation"/>
    <property type="evidence" value="ECO:0007669"/>
    <property type="project" value="UniProtKB-KW"/>
</dbReference>
<dbReference type="AlphaFoldDB" id="A0A0R3X731"/>
<feature type="binding site" evidence="5">
    <location>
        <position position="162"/>
    </location>
    <ligand>
        <name>Mg(2+)</name>
        <dbReference type="ChEBI" id="CHEBI:18420"/>
    </ligand>
</feature>
<evidence type="ECO:0000256" key="1">
    <source>
        <dbReference type="ARBA" id="ARBA00022603"/>
    </source>
</evidence>
<dbReference type="EC" id="2.1.1.114" evidence="5"/>
<dbReference type="WBParaSite" id="TTAC_0000934301-mRNA-1">
    <property type="protein sequence ID" value="TTAC_0000934301-mRNA-1"/>
    <property type="gene ID" value="TTAC_0000934301"/>
</dbReference>
<dbReference type="InterPro" id="IPR010233">
    <property type="entry name" value="UbiG_MeTrfase"/>
</dbReference>
<keyword evidence="5" id="KW-0496">Mitochondrion</keyword>
<evidence type="ECO:0000313" key="6">
    <source>
        <dbReference type="WBParaSite" id="TTAC_0000934301-mRNA-1"/>
    </source>
</evidence>
<dbReference type="HAMAP" id="MF_00472">
    <property type="entry name" value="UbiG"/>
    <property type="match status" value="1"/>
</dbReference>
<keyword evidence="1 5" id="KW-0489">Methyltransferase</keyword>
<reference evidence="6" key="1">
    <citation type="submission" date="2017-02" db="UniProtKB">
        <authorList>
            <consortium name="WormBaseParasite"/>
        </authorList>
    </citation>
    <scope>IDENTIFICATION</scope>
</reference>
<dbReference type="InterPro" id="IPR029063">
    <property type="entry name" value="SAM-dependent_MTases_sf"/>
</dbReference>
<evidence type="ECO:0000256" key="3">
    <source>
        <dbReference type="ARBA" id="ARBA00022688"/>
    </source>
</evidence>
<dbReference type="PANTHER" id="PTHR43464">
    <property type="entry name" value="METHYLTRANSFERASE"/>
    <property type="match status" value="1"/>
</dbReference>
<comment type="function">
    <text evidence="5">O-methyltransferase required for two non-consecutive steps during ubiquinone biosynthesis. Catalyzes the 2 O-methylation of 3,4-dihydroxy-5-(all-trans-polyprenyl)benzoic acid into 4-hydroxy-3-methoxy-5-(all-trans-polyprenyl)benzoic acid. Also catalyzes the last step of ubiquinone biosynthesis by mediating methylation of 3-demethylubiquinone into ubiquinone. Also able to mediate the methylation of 3-demethylubiquinol into ubiquinol.</text>
</comment>
<sequence>LYDFVVPCRKFYLAKLPCASLEVSAKMDNSEVSNFTSLCDRWWDISGDFRILHAMNPIRIEMINYLFKYESPKPWYPLYGRRILDVGCGGGILSEPLARLGAKVLGIDMLSEAIDAAEDHSLRVNPDRWKDAPFGAPKYRNMSTSEAAAQFSEKFDAIVASEVLEHASDWKNLVRDASTCLKPGGHFIATTINRTIPSYFLGIIVAEKILKITPKGMHEWNKFIEPSELSLVAIRNNLQPRKVLGMAYCPLSKEWHWTRSQAINYAFHAIKVGPSKF</sequence>
<protein>
    <recommendedName>
        <fullName evidence="5">Ubiquinone biosynthesis O-methyltransferase, mitochondrial</fullName>
    </recommendedName>
    <alternativeName>
        <fullName evidence="5">3-demethylubiquinol 3-O-methyltransferase</fullName>
        <ecNumber evidence="5">2.1.1.64</ecNumber>
    </alternativeName>
    <alternativeName>
        <fullName evidence="5">3-demethylubiquinone 3-O-methyltransferase</fullName>
        <ecNumber evidence="5">2.1.1.-</ecNumber>
    </alternativeName>
    <alternativeName>
        <fullName evidence="5">Polyprenyldihydroxybenzoate methyltransferase</fullName>
        <ecNumber evidence="5">2.1.1.114</ecNumber>
    </alternativeName>
</protein>
<comment type="catalytic activity">
    <reaction evidence="5">
        <text>a 3,4-dihydroxy-5-(all-trans-polyprenyl)benzoate + S-adenosyl-L-methionine = a 4-hydroxy-3-methoxy-5-(all-trans-polyprenyl)benzoate + S-adenosyl-L-homocysteine + H(+)</text>
        <dbReference type="Rhea" id="RHEA:44452"/>
        <dbReference type="Rhea" id="RHEA-COMP:10930"/>
        <dbReference type="Rhea" id="RHEA-COMP:10931"/>
        <dbReference type="ChEBI" id="CHEBI:15378"/>
        <dbReference type="ChEBI" id="CHEBI:57856"/>
        <dbReference type="ChEBI" id="CHEBI:59789"/>
        <dbReference type="ChEBI" id="CHEBI:64694"/>
        <dbReference type="ChEBI" id="CHEBI:84443"/>
        <dbReference type="EC" id="2.1.1.114"/>
    </reaction>
</comment>
<comment type="catalytic activity">
    <reaction evidence="5">
        <text>a 3-demethylubiquinone + S-adenosyl-L-methionine = a ubiquinone + S-adenosyl-L-homocysteine</text>
        <dbReference type="Rhea" id="RHEA:81215"/>
        <dbReference type="Rhea" id="RHEA-COMP:9565"/>
        <dbReference type="Rhea" id="RHEA-COMP:19654"/>
        <dbReference type="ChEBI" id="CHEBI:16389"/>
        <dbReference type="ChEBI" id="CHEBI:57856"/>
        <dbReference type="ChEBI" id="CHEBI:59789"/>
        <dbReference type="ChEBI" id="CHEBI:231825"/>
    </reaction>
</comment>
<comment type="pathway">
    <text evidence="5">Cofactor biosynthesis; ubiquinone biosynthesis.</text>
</comment>
<dbReference type="SUPFAM" id="SSF53335">
    <property type="entry name" value="S-adenosyl-L-methionine-dependent methyltransferases"/>
    <property type="match status" value="1"/>
</dbReference>
<keyword evidence="5" id="KW-0460">Magnesium</keyword>
<comment type="catalytic activity">
    <reaction evidence="5">
        <text>a 3-demethylubiquinol + S-adenosyl-L-methionine = a ubiquinol + S-adenosyl-L-homocysteine + H(+)</text>
        <dbReference type="Rhea" id="RHEA:44380"/>
        <dbReference type="Rhea" id="RHEA-COMP:9566"/>
        <dbReference type="Rhea" id="RHEA-COMP:10914"/>
        <dbReference type="ChEBI" id="CHEBI:15378"/>
        <dbReference type="ChEBI" id="CHEBI:17976"/>
        <dbReference type="ChEBI" id="CHEBI:57856"/>
        <dbReference type="ChEBI" id="CHEBI:59789"/>
        <dbReference type="ChEBI" id="CHEBI:84422"/>
        <dbReference type="EC" id="2.1.1.64"/>
    </reaction>
</comment>
<organism evidence="6">
    <name type="scientific">Hydatigena taeniaeformis</name>
    <name type="common">Feline tapeworm</name>
    <name type="synonym">Taenia taeniaeformis</name>
    <dbReference type="NCBI Taxonomy" id="6205"/>
    <lineage>
        <taxon>Eukaryota</taxon>
        <taxon>Metazoa</taxon>
        <taxon>Spiralia</taxon>
        <taxon>Lophotrochozoa</taxon>
        <taxon>Platyhelminthes</taxon>
        <taxon>Cestoda</taxon>
        <taxon>Eucestoda</taxon>
        <taxon>Cyclophyllidea</taxon>
        <taxon>Taeniidae</taxon>
        <taxon>Hydatigera</taxon>
    </lineage>
</organism>
<feature type="binding site" evidence="5">
    <location>
        <position position="165"/>
    </location>
    <ligand>
        <name>Mg(2+)</name>
        <dbReference type="ChEBI" id="CHEBI:18420"/>
    </ligand>
</feature>
<comment type="similarity">
    <text evidence="5">Belongs to the class I-like SAM-binding methyltransferase superfamily. UbiG/COQ3 family.</text>
</comment>
<dbReference type="CDD" id="cd02440">
    <property type="entry name" value="AdoMet_MTases"/>
    <property type="match status" value="1"/>
</dbReference>
<evidence type="ECO:0000256" key="5">
    <source>
        <dbReference type="HAMAP-Rule" id="MF_03190"/>
    </source>
</evidence>
<dbReference type="GO" id="GO:0031314">
    <property type="term" value="C:extrinsic component of mitochondrial inner membrane"/>
    <property type="evidence" value="ECO:0007669"/>
    <property type="project" value="UniProtKB-UniRule"/>
</dbReference>
<feature type="binding site" evidence="5">
    <location>
        <position position="87"/>
    </location>
    <ligand>
        <name>S-adenosyl-L-methionine</name>
        <dbReference type="ChEBI" id="CHEBI:59789"/>
    </ligand>
</feature>
<comment type="subunit">
    <text evidence="5">Component of a multi-subunit COQ enzyme complex.</text>
</comment>
<dbReference type="EC" id="2.1.1.64" evidence="5"/>
<proteinExistence type="inferred from homology"/>
<dbReference type="UniPathway" id="UPA00232"/>
<feature type="binding site" evidence="5">
    <location>
        <position position="108"/>
    </location>
    <ligand>
        <name>S-adenosyl-L-methionine</name>
        <dbReference type="ChEBI" id="CHEBI:59789"/>
    </ligand>
</feature>
<dbReference type="EC" id="2.1.1.-" evidence="5"/>
<comment type="cofactor">
    <cofactor evidence="5">
        <name>Mg(2+)</name>
        <dbReference type="ChEBI" id="CHEBI:18420"/>
    </cofactor>
</comment>
<dbReference type="Gene3D" id="3.40.50.150">
    <property type="entry name" value="Vaccinia Virus protein VP39"/>
    <property type="match status" value="1"/>
</dbReference>
<keyword evidence="4 5" id="KW-0949">S-adenosyl-L-methionine</keyword>
<dbReference type="GO" id="GO:0010420">
    <property type="term" value="F:polyprenyldihydroxybenzoate methyltransferase activity"/>
    <property type="evidence" value="ECO:0007669"/>
    <property type="project" value="UniProtKB-UniRule"/>
</dbReference>
<dbReference type="STRING" id="6205.A0A0R3X731"/>
<feature type="binding site" evidence="5">
    <location>
        <position position="59"/>
    </location>
    <ligand>
        <name>S-adenosyl-L-methionine</name>
        <dbReference type="ChEBI" id="CHEBI:59789"/>
    </ligand>
</feature>
<feature type="binding site" evidence="5">
    <location>
        <position position="166"/>
    </location>
    <ligand>
        <name>Mg(2+)</name>
        <dbReference type="ChEBI" id="CHEBI:18420"/>
    </ligand>
</feature>
<keyword evidence="5" id="KW-0472">Membrane</keyword>
<dbReference type="GO" id="GO:0120537">
    <property type="term" value="F:3-demethylubiquinone 3-O-methyltransferase activity"/>
    <property type="evidence" value="ECO:0007669"/>
    <property type="project" value="RHEA"/>
</dbReference>
<evidence type="ECO:0000256" key="2">
    <source>
        <dbReference type="ARBA" id="ARBA00022679"/>
    </source>
</evidence>
<comment type="subcellular location">
    <subcellularLocation>
        <location evidence="5">Mitochondrion inner membrane</location>
        <topology evidence="5">Peripheral membrane protein</topology>
        <orientation evidence="5">Matrix side</orientation>
    </subcellularLocation>
</comment>
<dbReference type="PANTHER" id="PTHR43464:SF19">
    <property type="entry name" value="UBIQUINONE BIOSYNTHESIS O-METHYLTRANSFERASE, MITOCHONDRIAL"/>
    <property type="match status" value="1"/>
</dbReference>
<feature type="binding site" evidence="5">
    <location>
        <position position="161"/>
    </location>
    <ligand>
        <name>S-adenosyl-L-methionine</name>
        <dbReference type="ChEBI" id="CHEBI:59789"/>
    </ligand>
</feature>